<name>A0A267E1V6_9PLAT</name>
<dbReference type="InterPro" id="IPR002889">
    <property type="entry name" value="WSC_carb-bd"/>
</dbReference>
<evidence type="ECO:0000259" key="2">
    <source>
        <dbReference type="PROSITE" id="PS51212"/>
    </source>
</evidence>
<keyword evidence="1" id="KW-0732">Signal</keyword>
<protein>
    <recommendedName>
        <fullName evidence="2">WSC domain-containing protein</fullName>
    </recommendedName>
</protein>
<feature type="domain" description="WSC" evidence="2">
    <location>
        <begin position="47"/>
        <end position="143"/>
    </location>
</feature>
<dbReference type="AlphaFoldDB" id="A0A267E1V6"/>
<keyword evidence="4" id="KW-1185">Reference proteome</keyword>
<feature type="chain" id="PRO_5012017814" description="WSC domain-containing protein" evidence="1">
    <location>
        <begin position="29"/>
        <end position="143"/>
    </location>
</feature>
<proteinExistence type="predicted"/>
<dbReference type="PROSITE" id="PS51212">
    <property type="entry name" value="WSC"/>
    <property type="match status" value="1"/>
</dbReference>
<evidence type="ECO:0000313" key="3">
    <source>
        <dbReference type="EMBL" id="PAA55531.1"/>
    </source>
</evidence>
<evidence type="ECO:0000313" key="4">
    <source>
        <dbReference type="Proteomes" id="UP000215902"/>
    </source>
</evidence>
<accession>A0A267E1V6</accession>
<feature type="signal peptide" evidence="1">
    <location>
        <begin position="1"/>
        <end position="28"/>
    </location>
</feature>
<gene>
    <name evidence="3" type="ORF">BOX15_Mlig020127g3</name>
</gene>
<evidence type="ECO:0000256" key="1">
    <source>
        <dbReference type="SAM" id="SignalP"/>
    </source>
</evidence>
<dbReference type="OrthoDB" id="5985073at2759"/>
<dbReference type="EMBL" id="NIVC01002740">
    <property type="protein sequence ID" value="PAA55531.1"/>
    <property type="molecule type" value="Genomic_DNA"/>
</dbReference>
<dbReference type="Proteomes" id="UP000215902">
    <property type="component" value="Unassembled WGS sequence"/>
</dbReference>
<comment type="caution">
    <text evidence="3">The sequence shown here is derived from an EMBL/GenBank/DDBJ whole genome shotgun (WGS) entry which is preliminary data.</text>
</comment>
<dbReference type="Pfam" id="PF01822">
    <property type="entry name" value="WSC"/>
    <property type="match status" value="1"/>
</dbReference>
<reference evidence="3 4" key="1">
    <citation type="submission" date="2017-06" db="EMBL/GenBank/DDBJ databases">
        <title>A platform for efficient transgenesis in Macrostomum lignano, a flatworm model organism for stem cell research.</title>
        <authorList>
            <person name="Berezikov E."/>
        </authorList>
    </citation>
    <scope>NUCLEOTIDE SEQUENCE [LARGE SCALE GENOMIC DNA]</scope>
    <source>
        <strain evidence="3">DV1</strain>
        <tissue evidence="3">Whole organism</tissue>
    </source>
</reference>
<sequence length="143" mass="16022">MWNTSRFLLSSQLLLLILAVIFVGNTSACKKVTKPIKKLFANPKVTEVDGHTCYTQESIRIDEGVAAFTNDNMDKDLSLAECKKFCKESGFEGKIIGLTPTECHCNKYMKYDGKRDKEKCPIRCKGNDQDYCGGIGYISVYPS</sequence>
<organism evidence="3 4">
    <name type="scientific">Macrostomum lignano</name>
    <dbReference type="NCBI Taxonomy" id="282301"/>
    <lineage>
        <taxon>Eukaryota</taxon>
        <taxon>Metazoa</taxon>
        <taxon>Spiralia</taxon>
        <taxon>Lophotrochozoa</taxon>
        <taxon>Platyhelminthes</taxon>
        <taxon>Rhabditophora</taxon>
        <taxon>Macrostomorpha</taxon>
        <taxon>Macrostomida</taxon>
        <taxon>Macrostomidae</taxon>
        <taxon>Macrostomum</taxon>
    </lineage>
</organism>